<sequence length="296" mass="31670">MIVWLASYPRSGNTLLRMLLSRHFGLRSWSVHGDGDARDIGAELASIVGFEPHGPLGEDALAEMAASDETFLVKTHNLPPPGRDWPAICVVRDGRSALASYWHYRNRPGDVGHTMPEVVAGAVQFGSWSAHVAAWLDAPLSRRLVLRYEDLAGPSPGALAAIGDFLGHAPAPAPPAEFATLNALAPTHFRGGSDARNIAELQACCPALFDALHGPMQARLGYPPAMAAGDPEAALAAELAAAMTALREARDADRAGLEAALSTLRQELDGMRRSPFWRARERVVGLLRSAGLRRRG</sequence>
<dbReference type="SUPFAM" id="SSF52540">
    <property type="entry name" value="P-loop containing nucleoside triphosphate hydrolases"/>
    <property type="match status" value="1"/>
</dbReference>
<protein>
    <recommendedName>
        <fullName evidence="1">Sulfotransferase domain-containing protein</fullName>
    </recommendedName>
</protein>
<organism evidence="2 3">
    <name type="scientific">Neoroseomonas alkaliterrae</name>
    <dbReference type="NCBI Taxonomy" id="1452450"/>
    <lineage>
        <taxon>Bacteria</taxon>
        <taxon>Pseudomonadati</taxon>
        <taxon>Pseudomonadota</taxon>
        <taxon>Alphaproteobacteria</taxon>
        <taxon>Acetobacterales</taxon>
        <taxon>Acetobacteraceae</taxon>
        <taxon>Neoroseomonas</taxon>
    </lineage>
</organism>
<dbReference type="AlphaFoldDB" id="A0A840XK34"/>
<dbReference type="EMBL" id="JACIJE010000002">
    <property type="protein sequence ID" value="MBB5688888.1"/>
    <property type="molecule type" value="Genomic_DNA"/>
</dbReference>
<dbReference type="InterPro" id="IPR000863">
    <property type="entry name" value="Sulfotransferase_dom"/>
</dbReference>
<gene>
    <name evidence="2" type="ORF">FHS88_001004</name>
</gene>
<dbReference type="Pfam" id="PF00685">
    <property type="entry name" value="Sulfotransfer_1"/>
    <property type="match status" value="1"/>
</dbReference>
<feature type="domain" description="Sulfotransferase" evidence="1">
    <location>
        <begin position="3"/>
        <end position="169"/>
    </location>
</feature>
<dbReference type="Proteomes" id="UP000562254">
    <property type="component" value="Unassembled WGS sequence"/>
</dbReference>
<comment type="caution">
    <text evidence="2">The sequence shown here is derived from an EMBL/GenBank/DDBJ whole genome shotgun (WGS) entry which is preliminary data.</text>
</comment>
<reference evidence="2 3" key="1">
    <citation type="submission" date="2020-08" db="EMBL/GenBank/DDBJ databases">
        <title>Genomic Encyclopedia of Type Strains, Phase IV (KMG-IV): sequencing the most valuable type-strain genomes for metagenomic binning, comparative biology and taxonomic classification.</title>
        <authorList>
            <person name="Goeker M."/>
        </authorList>
    </citation>
    <scope>NUCLEOTIDE SEQUENCE [LARGE SCALE GENOMIC DNA]</scope>
    <source>
        <strain evidence="2 3">DSM 25895</strain>
    </source>
</reference>
<dbReference type="InterPro" id="IPR027417">
    <property type="entry name" value="P-loop_NTPase"/>
</dbReference>
<proteinExistence type="predicted"/>
<evidence type="ECO:0000313" key="3">
    <source>
        <dbReference type="Proteomes" id="UP000562254"/>
    </source>
</evidence>
<dbReference type="Gene3D" id="3.40.50.300">
    <property type="entry name" value="P-loop containing nucleotide triphosphate hydrolases"/>
    <property type="match status" value="1"/>
</dbReference>
<accession>A0A840XK34</accession>
<evidence type="ECO:0000313" key="2">
    <source>
        <dbReference type="EMBL" id="MBB5688888.1"/>
    </source>
</evidence>
<dbReference type="RefSeq" id="WP_184481924.1">
    <property type="nucleotide sequence ID" value="NZ_JACIJE010000002.1"/>
</dbReference>
<dbReference type="GO" id="GO:0008146">
    <property type="term" value="F:sulfotransferase activity"/>
    <property type="evidence" value="ECO:0007669"/>
    <property type="project" value="InterPro"/>
</dbReference>
<name>A0A840XK34_9PROT</name>
<evidence type="ECO:0000259" key="1">
    <source>
        <dbReference type="Pfam" id="PF00685"/>
    </source>
</evidence>
<keyword evidence="3" id="KW-1185">Reference proteome</keyword>